<dbReference type="Gene3D" id="1.20.120.1600">
    <property type="match status" value="1"/>
</dbReference>
<sequence length="243" mass="26777">MQILALTLDLDDTLWPVLPALERADQAVDAWLRQHHPEVARAWPIPAMRELRARVAAERLDLAHDFTTQRQLTLQRAFAACGMAAAPIEALWEIYFAARNTVELYPDSLPALQRIAARLPLVSLTNGNADLQRIGIHAHFVHHVCARDSGMAKPDPRIFLAAAERLGLAPQQILHVGDDPAMDMAGARDAGLRTAWINRQAQRWPSGLGPPPELDLRDMTALANWLETQPVGDPAAAGQNAHH</sequence>
<keyword evidence="1 2" id="KW-0378">Hydrolase</keyword>
<dbReference type="InterPro" id="IPR023214">
    <property type="entry name" value="HAD_sf"/>
</dbReference>
<dbReference type="EC" id="3.1.3.-" evidence="2"/>
<dbReference type="InterPro" id="IPR006439">
    <property type="entry name" value="HAD-SF_hydro_IA"/>
</dbReference>
<dbReference type="NCBIfam" id="TIGR01549">
    <property type="entry name" value="HAD-SF-IA-v1"/>
    <property type="match status" value="1"/>
</dbReference>
<evidence type="ECO:0000256" key="1">
    <source>
        <dbReference type="ARBA" id="ARBA00022801"/>
    </source>
</evidence>
<dbReference type="SFLD" id="SFLDS00003">
    <property type="entry name" value="Haloacid_Dehalogenase"/>
    <property type="match status" value="1"/>
</dbReference>
<dbReference type="Gene3D" id="3.40.50.1000">
    <property type="entry name" value="HAD superfamily/HAD-like"/>
    <property type="match status" value="1"/>
</dbReference>
<dbReference type="RefSeq" id="WP_377306820.1">
    <property type="nucleotide sequence ID" value="NZ_JBHSMK010000010.1"/>
</dbReference>
<evidence type="ECO:0000313" key="3">
    <source>
        <dbReference type="Proteomes" id="UP001596013"/>
    </source>
</evidence>
<accession>A0ABW0JQ42</accession>
<dbReference type="Pfam" id="PF00702">
    <property type="entry name" value="Hydrolase"/>
    <property type="match status" value="1"/>
</dbReference>
<dbReference type="SUPFAM" id="SSF56784">
    <property type="entry name" value="HAD-like"/>
    <property type="match status" value="1"/>
</dbReference>
<dbReference type="EMBL" id="JBHSMK010000010">
    <property type="protein sequence ID" value="MFC5438209.1"/>
    <property type="molecule type" value="Genomic_DNA"/>
</dbReference>
<dbReference type="InterPro" id="IPR036412">
    <property type="entry name" value="HAD-like_sf"/>
</dbReference>
<dbReference type="SFLD" id="SFLDG01129">
    <property type="entry name" value="C1.5:_HAD__Beta-PGM__Phosphata"/>
    <property type="match status" value="1"/>
</dbReference>
<name>A0ABW0JQ42_9GAMM</name>
<dbReference type="Proteomes" id="UP001596013">
    <property type="component" value="Unassembled WGS sequence"/>
</dbReference>
<dbReference type="GO" id="GO:0016787">
    <property type="term" value="F:hydrolase activity"/>
    <property type="evidence" value="ECO:0007669"/>
    <property type="project" value="UniProtKB-KW"/>
</dbReference>
<gene>
    <name evidence="2" type="ORF">ACFPME_16735</name>
</gene>
<dbReference type="PRINTS" id="PR00413">
    <property type="entry name" value="HADHALOGNASE"/>
</dbReference>
<protein>
    <submittedName>
        <fullName evidence="2">HAD family hydrolase</fullName>
        <ecNumber evidence="2">3.1.3.-</ecNumber>
    </submittedName>
</protein>
<organism evidence="2 3">
    <name type="scientific">Rhodanobacter umsongensis</name>
    <dbReference type="NCBI Taxonomy" id="633153"/>
    <lineage>
        <taxon>Bacteria</taxon>
        <taxon>Pseudomonadati</taxon>
        <taxon>Pseudomonadota</taxon>
        <taxon>Gammaproteobacteria</taxon>
        <taxon>Lysobacterales</taxon>
        <taxon>Rhodanobacteraceae</taxon>
        <taxon>Rhodanobacter</taxon>
    </lineage>
</organism>
<dbReference type="InterPro" id="IPR051540">
    <property type="entry name" value="S-2-haloacid_dehalogenase"/>
</dbReference>
<reference evidence="3" key="1">
    <citation type="journal article" date="2019" name="Int. J. Syst. Evol. Microbiol.">
        <title>The Global Catalogue of Microorganisms (GCM) 10K type strain sequencing project: providing services to taxonomists for standard genome sequencing and annotation.</title>
        <authorList>
            <consortium name="The Broad Institute Genomics Platform"/>
            <consortium name="The Broad Institute Genome Sequencing Center for Infectious Disease"/>
            <person name="Wu L."/>
            <person name="Ma J."/>
        </authorList>
    </citation>
    <scope>NUCLEOTIDE SEQUENCE [LARGE SCALE GENOMIC DNA]</scope>
    <source>
        <strain evidence="3">JCM 17130</strain>
    </source>
</reference>
<comment type="caution">
    <text evidence="2">The sequence shown here is derived from an EMBL/GenBank/DDBJ whole genome shotgun (WGS) entry which is preliminary data.</text>
</comment>
<dbReference type="PANTHER" id="PTHR43316">
    <property type="entry name" value="HYDROLASE, HALOACID DELAHOGENASE-RELATED"/>
    <property type="match status" value="1"/>
</dbReference>
<evidence type="ECO:0000313" key="2">
    <source>
        <dbReference type="EMBL" id="MFC5438209.1"/>
    </source>
</evidence>
<proteinExistence type="predicted"/>
<dbReference type="PANTHER" id="PTHR43316:SF3">
    <property type="entry name" value="HALOACID DEHALOGENASE, TYPE II (AFU_ORTHOLOGUE AFUA_2G07750)-RELATED"/>
    <property type="match status" value="1"/>
</dbReference>
<dbReference type="NCBIfam" id="TIGR01509">
    <property type="entry name" value="HAD-SF-IA-v3"/>
    <property type="match status" value="1"/>
</dbReference>
<keyword evidence="3" id="KW-1185">Reference proteome</keyword>